<keyword evidence="2" id="KW-1185">Reference proteome</keyword>
<evidence type="ECO:0000313" key="2">
    <source>
        <dbReference type="Proteomes" id="UP000027586"/>
    </source>
</evidence>
<name>A0A068RN47_9FUNG</name>
<dbReference type="VEuPathDB" id="FungiDB:LCOR_03028.1"/>
<proteinExistence type="predicted"/>
<reference evidence="1" key="1">
    <citation type="submission" date="2013-08" db="EMBL/GenBank/DDBJ databases">
        <title>Gene expansion shapes genome architecture in the human pathogen Lichtheimia corymbifera: an evolutionary genomics analysis in the ancient terrestrial Mucorales (Mucoromycotina).</title>
        <authorList>
            <person name="Schwartze V.U."/>
            <person name="Winter S."/>
            <person name="Shelest E."/>
            <person name="Marcet-Houben M."/>
            <person name="Horn F."/>
            <person name="Wehner S."/>
            <person name="Hoffmann K."/>
            <person name="Riege K."/>
            <person name="Sammeth M."/>
            <person name="Nowrousian M."/>
            <person name="Valiante V."/>
            <person name="Linde J."/>
            <person name="Jacobsen I.D."/>
            <person name="Marz M."/>
            <person name="Brakhage A.A."/>
            <person name="Gabaldon T."/>
            <person name="Bocker S."/>
            <person name="Voigt K."/>
        </authorList>
    </citation>
    <scope>NUCLEOTIDE SEQUENCE [LARGE SCALE GENOMIC DNA]</scope>
    <source>
        <strain evidence="1">FSU 9682</strain>
    </source>
</reference>
<accession>A0A068RN47</accession>
<dbReference type="EMBL" id="CBTN010000009">
    <property type="protein sequence ID" value="CDH51424.1"/>
    <property type="molecule type" value="Genomic_DNA"/>
</dbReference>
<protein>
    <submittedName>
        <fullName evidence="1">Uncharacterized protein</fullName>
    </submittedName>
</protein>
<comment type="caution">
    <text evidence="1">The sequence shown here is derived from an EMBL/GenBank/DDBJ whole genome shotgun (WGS) entry which is preliminary data.</text>
</comment>
<dbReference type="Proteomes" id="UP000027586">
    <property type="component" value="Unassembled WGS sequence"/>
</dbReference>
<organism evidence="1 2">
    <name type="scientific">Lichtheimia corymbifera JMRC:FSU:9682</name>
    <dbReference type="NCBI Taxonomy" id="1263082"/>
    <lineage>
        <taxon>Eukaryota</taxon>
        <taxon>Fungi</taxon>
        <taxon>Fungi incertae sedis</taxon>
        <taxon>Mucoromycota</taxon>
        <taxon>Mucoromycotina</taxon>
        <taxon>Mucoromycetes</taxon>
        <taxon>Mucorales</taxon>
        <taxon>Lichtheimiaceae</taxon>
        <taxon>Lichtheimia</taxon>
    </lineage>
</organism>
<gene>
    <name evidence="1" type="ORF">LCOR_03028.1</name>
</gene>
<dbReference type="AlphaFoldDB" id="A0A068RN47"/>
<sequence>MDTILRMSQYSAARSIVDTPMPIMMRQRATELGMESTLKRWLSSLEWITTAKVIGPITGETALSCFEHSLLV</sequence>
<evidence type="ECO:0000313" key="1">
    <source>
        <dbReference type="EMBL" id="CDH51424.1"/>
    </source>
</evidence>